<evidence type="ECO:0000256" key="1">
    <source>
        <dbReference type="ARBA" id="ARBA00010936"/>
    </source>
</evidence>
<evidence type="ECO:0000313" key="7">
    <source>
        <dbReference type="EMBL" id="MBC5647449.1"/>
    </source>
</evidence>
<comment type="pathway">
    <text evidence="6">Carbohydrate degradation; 2-deoxy-D-ribose 1-phosphate degradation; D-glyceraldehyde 3-phosphate and acetaldehyde from 2-deoxy-alpha-D-ribose 1-phosphate: step 2/2.</text>
</comment>
<dbReference type="SMART" id="SM01133">
    <property type="entry name" value="DeoC"/>
    <property type="match status" value="1"/>
</dbReference>
<dbReference type="InterPro" id="IPR002915">
    <property type="entry name" value="DeoC/FbaB/LacD_aldolase"/>
</dbReference>
<proteinExistence type="inferred from homology"/>
<dbReference type="NCBIfam" id="TIGR00126">
    <property type="entry name" value="deoC"/>
    <property type="match status" value="1"/>
</dbReference>
<feature type="active site" description="Proton donor/acceptor" evidence="6">
    <location>
        <position position="98"/>
    </location>
</feature>
<comment type="subcellular location">
    <subcellularLocation>
        <location evidence="6">Cytoplasm</location>
    </subcellularLocation>
</comment>
<gene>
    <name evidence="6 7" type="primary">deoC</name>
    <name evidence="7" type="ORF">H8S18_03790</name>
</gene>
<accession>A0ABR7EEC8</accession>
<dbReference type="RefSeq" id="WP_186856983.1">
    <property type="nucleotide sequence ID" value="NZ_JACOON010000002.1"/>
</dbReference>
<name>A0ABR7EEC8_9FIRM</name>
<evidence type="ECO:0000256" key="4">
    <source>
        <dbReference type="ARBA" id="ARBA00023270"/>
    </source>
</evidence>
<sequence length="239" mass="25459">MELKREGVDPGYAKYCDHTVLRAYTTRETVKKFCEEAKKYGAAAVCVNPVHVALVKQELEGSGVKTATVIGFPLGANKTCVKVFEAAEAVADGADEVDMVINIGALREGDTEYVLRDISEVVQAAKNASVKVIIETCYLTDEEKEEACRICIQAGAAYVKTSTGMGTGGATAHDIWLLKKAVGGKAKIKASGGIDNREKAYEMLCAGADRLGVSRVPQIVEDDMSLFSAAVGNHPPQVV</sequence>
<feature type="active site" description="Schiff-base intermediate with acetaldehyde" evidence="6">
    <location>
        <position position="160"/>
    </location>
</feature>
<dbReference type="Gene3D" id="3.20.20.70">
    <property type="entry name" value="Aldolase class I"/>
    <property type="match status" value="1"/>
</dbReference>
<dbReference type="PANTHER" id="PTHR10889">
    <property type="entry name" value="DEOXYRIBOSE-PHOSPHATE ALDOLASE"/>
    <property type="match status" value="1"/>
</dbReference>
<comment type="function">
    <text evidence="6">Catalyzes a reversible aldol reaction between acetaldehyde and D-glyceraldehyde 3-phosphate to generate 2-deoxy-D-ribose 5-phosphate.</text>
</comment>
<evidence type="ECO:0000256" key="2">
    <source>
        <dbReference type="ARBA" id="ARBA00022490"/>
    </source>
</evidence>
<evidence type="ECO:0000256" key="6">
    <source>
        <dbReference type="HAMAP-Rule" id="MF_00114"/>
    </source>
</evidence>
<dbReference type="HAMAP" id="MF_00114">
    <property type="entry name" value="DeoC_type1"/>
    <property type="match status" value="1"/>
</dbReference>
<dbReference type="InterPro" id="IPR028581">
    <property type="entry name" value="DeoC_typeI"/>
</dbReference>
<evidence type="ECO:0000256" key="3">
    <source>
        <dbReference type="ARBA" id="ARBA00023239"/>
    </source>
</evidence>
<dbReference type="EMBL" id="JACOON010000002">
    <property type="protein sequence ID" value="MBC5647449.1"/>
    <property type="molecule type" value="Genomic_DNA"/>
</dbReference>
<organism evidence="7 8">
    <name type="scientific">Christensenella tenuis</name>
    <dbReference type="NCBI Taxonomy" id="2763033"/>
    <lineage>
        <taxon>Bacteria</taxon>
        <taxon>Bacillati</taxon>
        <taxon>Bacillota</taxon>
        <taxon>Clostridia</taxon>
        <taxon>Christensenellales</taxon>
        <taxon>Christensenellaceae</taxon>
        <taxon>Christensenella</taxon>
    </lineage>
</organism>
<reference evidence="7 8" key="1">
    <citation type="submission" date="2020-08" db="EMBL/GenBank/DDBJ databases">
        <title>Genome public.</title>
        <authorList>
            <person name="Liu C."/>
            <person name="Sun Q."/>
        </authorList>
    </citation>
    <scope>NUCLEOTIDE SEQUENCE [LARGE SCALE GENOMIC DNA]</scope>
    <source>
        <strain evidence="7 8">NSJ-35</strain>
    </source>
</reference>
<dbReference type="EC" id="4.1.2.4" evidence="6"/>
<dbReference type="SUPFAM" id="SSF51569">
    <property type="entry name" value="Aldolase"/>
    <property type="match status" value="1"/>
</dbReference>
<feature type="active site" description="Proton donor/acceptor" evidence="6">
    <location>
        <position position="189"/>
    </location>
</feature>
<dbReference type="PANTHER" id="PTHR10889:SF1">
    <property type="entry name" value="DEOXYRIBOSE-PHOSPHATE ALDOLASE"/>
    <property type="match status" value="1"/>
</dbReference>
<dbReference type="Proteomes" id="UP000606889">
    <property type="component" value="Unassembled WGS sequence"/>
</dbReference>
<evidence type="ECO:0000256" key="5">
    <source>
        <dbReference type="ARBA" id="ARBA00048791"/>
    </source>
</evidence>
<dbReference type="Pfam" id="PF01791">
    <property type="entry name" value="DeoC"/>
    <property type="match status" value="1"/>
</dbReference>
<keyword evidence="3 6" id="KW-0456">Lyase</keyword>
<keyword evidence="2 6" id="KW-0963">Cytoplasm</keyword>
<dbReference type="PIRSF" id="PIRSF001357">
    <property type="entry name" value="DeoC"/>
    <property type="match status" value="1"/>
</dbReference>
<dbReference type="InterPro" id="IPR013785">
    <property type="entry name" value="Aldolase_TIM"/>
</dbReference>
<dbReference type="InterPro" id="IPR011343">
    <property type="entry name" value="DeoC"/>
</dbReference>
<dbReference type="GO" id="GO:0004139">
    <property type="term" value="F:deoxyribose-phosphate aldolase activity"/>
    <property type="evidence" value="ECO:0007669"/>
    <property type="project" value="UniProtKB-EC"/>
</dbReference>
<dbReference type="CDD" id="cd00959">
    <property type="entry name" value="DeoC"/>
    <property type="match status" value="1"/>
</dbReference>
<comment type="caution">
    <text evidence="7">The sequence shown here is derived from an EMBL/GenBank/DDBJ whole genome shotgun (WGS) entry which is preliminary data.</text>
</comment>
<comment type="similarity">
    <text evidence="1 6">Belongs to the DeoC/FbaB aldolase family. DeoC type 1 subfamily.</text>
</comment>
<keyword evidence="4 6" id="KW-0704">Schiff base</keyword>
<evidence type="ECO:0000313" key="8">
    <source>
        <dbReference type="Proteomes" id="UP000606889"/>
    </source>
</evidence>
<keyword evidence="8" id="KW-1185">Reference proteome</keyword>
<comment type="catalytic activity">
    <reaction evidence="5 6">
        <text>2-deoxy-D-ribose 5-phosphate = D-glyceraldehyde 3-phosphate + acetaldehyde</text>
        <dbReference type="Rhea" id="RHEA:12821"/>
        <dbReference type="ChEBI" id="CHEBI:15343"/>
        <dbReference type="ChEBI" id="CHEBI:59776"/>
        <dbReference type="ChEBI" id="CHEBI:62877"/>
        <dbReference type="EC" id="4.1.2.4"/>
    </reaction>
</comment>
<protein>
    <recommendedName>
        <fullName evidence="6">Deoxyribose-phosphate aldolase</fullName>
        <shortName evidence="6">DERA</shortName>
        <ecNumber evidence="6">4.1.2.4</ecNumber>
    </recommendedName>
    <alternativeName>
        <fullName evidence="6">2-deoxy-D-ribose 5-phosphate aldolase</fullName>
    </alternativeName>
    <alternativeName>
        <fullName evidence="6">Phosphodeoxyriboaldolase</fullName>
        <shortName evidence="6">Deoxyriboaldolase</shortName>
    </alternativeName>
</protein>